<comment type="subcellular location">
    <subcellularLocation>
        <location evidence="1">Cell membrane</location>
        <topology evidence="1">Multi-pass membrane protein</topology>
    </subcellularLocation>
</comment>
<sequence>MGHTASGPAHSAGYRELVTRPLLIWAAVMTTARLPVAIMPLACVFLVREEPGGYALGAFLAAAFTLGEVVGGAILGPRLRPQRVVGQLACGLGGGAVAFAALGMLRGAHPVLLAALAALAGAAPAASPAGLRTLLTTQVPAQLRPRVLSAETMLAYTTSAVGPALVSWLALDFASCAPLWVAALLAFTAAKALRALPMRWESEETTRTGPSLLRCVLPAWPAYLAGAAALILFALSELALPALIEECGAPIGWVGLMLTMQSGFAVLGAMIYGLRRWPGDPQRQGLVLVLGIAGCVVSAALGHCLAAIVAALSVAGLLYAGAQVTRHMAVRERLEPAALAAGYSVMGAIAAIGYALGATLAGAMLSSTTPTFTLLTGVAVAGVLIFIGALGDRRRRDPPGHELAAPDEEEPRVPRQALGGSPDTARTHHDP</sequence>
<keyword evidence="3 7" id="KW-0812">Transmembrane</keyword>
<proteinExistence type="predicted"/>
<dbReference type="InterPro" id="IPR036259">
    <property type="entry name" value="MFS_trans_sf"/>
</dbReference>
<feature type="transmembrane region" description="Helical" evidence="7">
    <location>
        <begin position="22"/>
        <end position="47"/>
    </location>
</feature>
<feature type="region of interest" description="Disordered" evidence="6">
    <location>
        <begin position="395"/>
        <end position="431"/>
    </location>
</feature>
<evidence type="ECO:0000256" key="4">
    <source>
        <dbReference type="ARBA" id="ARBA00022989"/>
    </source>
</evidence>
<feature type="transmembrane region" description="Helical" evidence="7">
    <location>
        <begin position="337"/>
        <end position="365"/>
    </location>
</feature>
<evidence type="ECO:0000256" key="7">
    <source>
        <dbReference type="SAM" id="Phobius"/>
    </source>
</evidence>
<keyword evidence="9" id="KW-1185">Reference proteome</keyword>
<reference evidence="8 9" key="1">
    <citation type="submission" date="2021-03" db="EMBL/GenBank/DDBJ databases">
        <title>Sequencing the genomes of 1000 actinobacteria strains.</title>
        <authorList>
            <person name="Klenk H.-P."/>
        </authorList>
    </citation>
    <scope>NUCLEOTIDE SEQUENCE [LARGE SCALE GENOMIC DNA]</scope>
    <source>
        <strain evidence="8 9">DSM 41480</strain>
    </source>
</reference>
<evidence type="ECO:0008006" key="10">
    <source>
        <dbReference type="Google" id="ProtNLM"/>
    </source>
</evidence>
<feature type="transmembrane region" description="Helical" evidence="7">
    <location>
        <begin position="53"/>
        <end position="76"/>
    </location>
</feature>
<dbReference type="RefSeq" id="WP_207304004.1">
    <property type="nucleotide sequence ID" value="NZ_JAGIOH010000001.1"/>
</dbReference>
<dbReference type="Proteomes" id="UP001519291">
    <property type="component" value="Unassembled WGS sequence"/>
</dbReference>
<evidence type="ECO:0000313" key="9">
    <source>
        <dbReference type="Proteomes" id="UP001519291"/>
    </source>
</evidence>
<dbReference type="Gene3D" id="1.20.1250.20">
    <property type="entry name" value="MFS general substrate transporter like domains"/>
    <property type="match status" value="1"/>
</dbReference>
<evidence type="ECO:0000256" key="3">
    <source>
        <dbReference type="ARBA" id="ARBA00022692"/>
    </source>
</evidence>
<feature type="transmembrane region" description="Helical" evidence="7">
    <location>
        <begin position="177"/>
        <end position="196"/>
    </location>
</feature>
<feature type="transmembrane region" description="Helical" evidence="7">
    <location>
        <begin position="152"/>
        <end position="171"/>
    </location>
</feature>
<keyword evidence="4 7" id="KW-1133">Transmembrane helix</keyword>
<evidence type="ECO:0000256" key="1">
    <source>
        <dbReference type="ARBA" id="ARBA00004651"/>
    </source>
</evidence>
<feature type="transmembrane region" description="Helical" evidence="7">
    <location>
        <begin position="217"/>
        <end position="244"/>
    </location>
</feature>
<dbReference type="EMBL" id="JAGIOH010000001">
    <property type="protein sequence ID" value="MBP2406925.1"/>
    <property type="molecule type" value="Genomic_DNA"/>
</dbReference>
<feature type="transmembrane region" description="Helical" evidence="7">
    <location>
        <begin position="371"/>
        <end position="391"/>
    </location>
</feature>
<feature type="transmembrane region" description="Helical" evidence="7">
    <location>
        <begin position="88"/>
        <end position="105"/>
    </location>
</feature>
<keyword evidence="5 7" id="KW-0472">Membrane</keyword>
<accession>A0ABS4YEI2</accession>
<organism evidence="8 9">
    <name type="scientific">Streptomyces syringium</name>
    <dbReference type="NCBI Taxonomy" id="76729"/>
    <lineage>
        <taxon>Bacteria</taxon>
        <taxon>Bacillati</taxon>
        <taxon>Actinomycetota</taxon>
        <taxon>Actinomycetes</taxon>
        <taxon>Kitasatosporales</taxon>
        <taxon>Streptomycetaceae</taxon>
        <taxon>Streptomyces</taxon>
    </lineage>
</organism>
<dbReference type="SUPFAM" id="SSF103473">
    <property type="entry name" value="MFS general substrate transporter"/>
    <property type="match status" value="1"/>
</dbReference>
<gene>
    <name evidence="8" type="ORF">JO379_006394</name>
</gene>
<dbReference type="GeneID" id="91573233"/>
<feature type="transmembrane region" description="Helical" evidence="7">
    <location>
        <begin position="111"/>
        <end position="131"/>
    </location>
</feature>
<dbReference type="PANTHER" id="PTHR23513">
    <property type="entry name" value="INTEGRAL MEMBRANE EFFLUX PROTEIN-RELATED"/>
    <property type="match status" value="1"/>
</dbReference>
<evidence type="ECO:0000256" key="6">
    <source>
        <dbReference type="SAM" id="MobiDB-lite"/>
    </source>
</evidence>
<feature type="transmembrane region" description="Helical" evidence="7">
    <location>
        <begin position="285"/>
        <end position="301"/>
    </location>
</feature>
<protein>
    <recommendedName>
        <fullName evidence="10">MFS transporter</fullName>
    </recommendedName>
</protein>
<dbReference type="PANTHER" id="PTHR23513:SF11">
    <property type="entry name" value="STAPHYLOFERRIN A TRANSPORTER"/>
    <property type="match status" value="1"/>
</dbReference>
<evidence type="ECO:0000256" key="5">
    <source>
        <dbReference type="ARBA" id="ARBA00023136"/>
    </source>
</evidence>
<evidence type="ECO:0000256" key="2">
    <source>
        <dbReference type="ARBA" id="ARBA00022475"/>
    </source>
</evidence>
<feature type="transmembrane region" description="Helical" evidence="7">
    <location>
        <begin position="250"/>
        <end position="273"/>
    </location>
</feature>
<comment type="caution">
    <text evidence="8">The sequence shown here is derived from an EMBL/GenBank/DDBJ whole genome shotgun (WGS) entry which is preliminary data.</text>
</comment>
<evidence type="ECO:0000313" key="8">
    <source>
        <dbReference type="EMBL" id="MBP2406925.1"/>
    </source>
</evidence>
<name>A0ABS4YEI2_9ACTN</name>
<keyword evidence="2" id="KW-1003">Cell membrane</keyword>